<organism evidence="1 2">
    <name type="scientific">Streptomonospora algeriensis</name>
    <dbReference type="NCBI Taxonomy" id="995084"/>
    <lineage>
        <taxon>Bacteria</taxon>
        <taxon>Bacillati</taxon>
        <taxon>Actinomycetota</taxon>
        <taxon>Actinomycetes</taxon>
        <taxon>Streptosporangiales</taxon>
        <taxon>Nocardiopsidaceae</taxon>
        <taxon>Streptomonospora</taxon>
    </lineage>
</organism>
<protein>
    <submittedName>
        <fullName evidence="1">Uncharacterized protein</fullName>
    </submittedName>
</protein>
<evidence type="ECO:0000313" key="2">
    <source>
        <dbReference type="Proteomes" id="UP001596956"/>
    </source>
</evidence>
<evidence type="ECO:0000313" key="1">
    <source>
        <dbReference type="EMBL" id="MFD0799774.1"/>
    </source>
</evidence>
<proteinExistence type="predicted"/>
<dbReference type="EMBL" id="JBHTHR010000003">
    <property type="protein sequence ID" value="MFD0799774.1"/>
    <property type="molecule type" value="Genomic_DNA"/>
</dbReference>
<name>A0ABW3BAN3_9ACTN</name>
<sequence length="116" mass="12672">MTLPYTTPAAFRRALTERLRAAAKPNGPWPLAELQRQFAYDRLLARLYHLDSGWLVKGATALLARELAVRRTVDIPLPTTTLDGALAIAGPLLDPLLDETAAGTWNPRTASWGPTP</sequence>
<dbReference type="Proteomes" id="UP001596956">
    <property type="component" value="Unassembled WGS sequence"/>
</dbReference>
<reference evidence="2" key="1">
    <citation type="journal article" date="2019" name="Int. J. Syst. Evol. Microbiol.">
        <title>The Global Catalogue of Microorganisms (GCM) 10K type strain sequencing project: providing services to taxonomists for standard genome sequencing and annotation.</title>
        <authorList>
            <consortium name="The Broad Institute Genomics Platform"/>
            <consortium name="The Broad Institute Genome Sequencing Center for Infectious Disease"/>
            <person name="Wu L."/>
            <person name="Ma J."/>
        </authorList>
    </citation>
    <scope>NUCLEOTIDE SEQUENCE [LARGE SCALE GENOMIC DNA]</scope>
    <source>
        <strain evidence="2">CCUG 63369</strain>
    </source>
</reference>
<comment type="caution">
    <text evidence="1">The sequence shown here is derived from an EMBL/GenBank/DDBJ whole genome shotgun (WGS) entry which is preliminary data.</text>
</comment>
<gene>
    <name evidence="1" type="ORF">ACFQZU_00360</name>
</gene>
<keyword evidence="2" id="KW-1185">Reference proteome</keyword>
<accession>A0ABW3BAN3</accession>